<dbReference type="AlphaFoldDB" id="A0AA39DQB1"/>
<evidence type="ECO:0000313" key="1">
    <source>
        <dbReference type="EMBL" id="KAJ9693128.1"/>
    </source>
</evidence>
<protein>
    <submittedName>
        <fullName evidence="1">Uncharacterized protein</fullName>
    </submittedName>
</protein>
<keyword evidence="2" id="KW-1185">Reference proteome</keyword>
<organism evidence="1 2">
    <name type="scientific">Vitis rotundifolia</name>
    <name type="common">Muscadine grape</name>
    <dbReference type="NCBI Taxonomy" id="103349"/>
    <lineage>
        <taxon>Eukaryota</taxon>
        <taxon>Viridiplantae</taxon>
        <taxon>Streptophyta</taxon>
        <taxon>Embryophyta</taxon>
        <taxon>Tracheophyta</taxon>
        <taxon>Spermatophyta</taxon>
        <taxon>Magnoliopsida</taxon>
        <taxon>eudicotyledons</taxon>
        <taxon>Gunneridae</taxon>
        <taxon>Pentapetalae</taxon>
        <taxon>rosids</taxon>
        <taxon>Vitales</taxon>
        <taxon>Vitaceae</taxon>
        <taxon>Viteae</taxon>
        <taxon>Vitis</taxon>
    </lineage>
</organism>
<dbReference type="Gene3D" id="1.10.150.390">
    <property type="match status" value="1"/>
</dbReference>
<accession>A0AA39DQB1</accession>
<comment type="caution">
    <text evidence="1">The sequence shown here is derived from an EMBL/GenBank/DDBJ whole genome shotgun (WGS) entry which is preliminary data.</text>
</comment>
<name>A0AA39DQB1_VITRO</name>
<gene>
    <name evidence="1" type="ORF">PVL29_012039</name>
</gene>
<dbReference type="SUPFAM" id="SSF64484">
    <property type="entry name" value="beta and beta-prime subunits of DNA dependent RNA-polymerase"/>
    <property type="match status" value="1"/>
</dbReference>
<dbReference type="Proteomes" id="UP001168098">
    <property type="component" value="Unassembled WGS sequence"/>
</dbReference>
<dbReference type="EMBL" id="JARBHA010000009">
    <property type="protein sequence ID" value="KAJ9693128.1"/>
    <property type="molecule type" value="Genomic_DNA"/>
</dbReference>
<proteinExistence type="predicted"/>
<reference evidence="1 2" key="1">
    <citation type="journal article" date="2023" name="BMC Biotechnol.">
        <title>Vitis rotundifolia cv Carlos genome sequencing.</title>
        <authorList>
            <person name="Huff M."/>
            <person name="Hulse-Kemp A."/>
            <person name="Scheffler B."/>
            <person name="Youngblood R."/>
            <person name="Simpson S."/>
            <person name="Babiker E."/>
            <person name="Staton M."/>
        </authorList>
    </citation>
    <scope>NUCLEOTIDE SEQUENCE [LARGE SCALE GENOMIC DNA]</scope>
    <source>
        <tissue evidence="1">Leaf</tissue>
    </source>
</reference>
<evidence type="ECO:0000313" key="2">
    <source>
        <dbReference type="Proteomes" id="UP001168098"/>
    </source>
</evidence>
<sequence>MVRASPGTLLLEILVVKDSDEKHHENFSKNFHESCTCFIEYAETDYLTGVTENIRLGKEAPIGTGDCALYPYDKMLQLALSHQFSSDMQKEFRIIHTSWDVLIGVCTNES</sequence>